<evidence type="ECO:0000256" key="2">
    <source>
        <dbReference type="ARBA" id="ARBA00022747"/>
    </source>
</evidence>
<evidence type="ECO:0000256" key="1">
    <source>
        <dbReference type="ARBA" id="ARBA00010923"/>
    </source>
</evidence>
<keyword evidence="5" id="KW-0540">Nuclease</keyword>
<comment type="caution">
    <text evidence="5">The sequence shown here is derived from an EMBL/GenBank/DDBJ whole genome shotgun (WGS) entry which is preliminary data.</text>
</comment>
<sequence length="390" mass="43717">MTYAVQLGNIIQLRKGKKATEVHDQRVNGAMPYIQIDEVRGAKPQKYAHDAKGVSVTPDDLCIVWDGANAGTVGYGVDGLIGSTVARMRIKTPEEWDTEFVGRLLQSRFRQLNDEAQARGATIPHVDKSKLEAIELPRIDRSAQRRIASILARADGIRRKRERLIDEAQDFVRSAYLHTAGHLNPSHGDWEPFTIEALAEDRKGAIRSGPFGSALRHSEFVDEGIAVLGIDNAVKNKFAWAERRFITSSKYEELRRYRVFPGDVIITIMGTTGRSAVVPDDIPEAITTKHLATITCNKELIHPEVLSFAIHSDPLIIRQIKSFNKGAIMDGLNLGIIRKLEINLPPMEEQLRFVRMLRKARAIETRFQTSEGSGEDLFQSLSQRAFRGEL</sequence>
<keyword evidence="5" id="KW-0255">Endonuclease</keyword>
<keyword evidence="2" id="KW-0680">Restriction system</keyword>
<dbReference type="InterPro" id="IPR000055">
    <property type="entry name" value="Restrct_endonuc_typeI_TRD"/>
</dbReference>
<dbReference type="EMBL" id="QETF01000018">
    <property type="protein sequence ID" value="PWG16072.1"/>
    <property type="molecule type" value="Genomic_DNA"/>
</dbReference>
<feature type="domain" description="Type I restriction modification DNA specificity" evidence="4">
    <location>
        <begin position="5"/>
        <end position="156"/>
    </location>
</feature>
<name>A0A2V1P427_9RHOB</name>
<dbReference type="SUPFAM" id="SSF116734">
    <property type="entry name" value="DNA methylase specificity domain"/>
    <property type="match status" value="2"/>
</dbReference>
<dbReference type="OrthoDB" id="164285at2"/>
<protein>
    <submittedName>
        <fullName evidence="5">Restriction endonuclease subunit S</fullName>
    </submittedName>
</protein>
<dbReference type="PANTHER" id="PTHR30408:SF12">
    <property type="entry name" value="TYPE I RESTRICTION ENZYME MJAVIII SPECIFICITY SUBUNIT"/>
    <property type="match status" value="1"/>
</dbReference>
<dbReference type="RefSeq" id="WP_109389571.1">
    <property type="nucleotide sequence ID" value="NZ_QETF01000018.1"/>
</dbReference>
<accession>A0A2V1P427</accession>
<feature type="domain" description="Type I restriction modification DNA specificity" evidence="4">
    <location>
        <begin position="247"/>
        <end position="359"/>
    </location>
</feature>
<evidence type="ECO:0000259" key="4">
    <source>
        <dbReference type="Pfam" id="PF01420"/>
    </source>
</evidence>
<dbReference type="Gene3D" id="3.90.220.20">
    <property type="entry name" value="DNA methylase specificity domains"/>
    <property type="match status" value="2"/>
</dbReference>
<dbReference type="PANTHER" id="PTHR30408">
    <property type="entry name" value="TYPE-1 RESTRICTION ENZYME ECOKI SPECIFICITY PROTEIN"/>
    <property type="match status" value="1"/>
</dbReference>
<dbReference type="Proteomes" id="UP000245293">
    <property type="component" value="Unassembled WGS sequence"/>
</dbReference>
<proteinExistence type="inferred from homology"/>
<organism evidence="5 6">
    <name type="scientific">Salibaculum griseiflavum</name>
    <dbReference type="NCBI Taxonomy" id="1914409"/>
    <lineage>
        <taxon>Bacteria</taxon>
        <taxon>Pseudomonadati</taxon>
        <taxon>Pseudomonadota</taxon>
        <taxon>Alphaproteobacteria</taxon>
        <taxon>Rhodobacterales</taxon>
        <taxon>Roseobacteraceae</taxon>
        <taxon>Salibaculum</taxon>
    </lineage>
</organism>
<dbReference type="GO" id="GO:0004519">
    <property type="term" value="F:endonuclease activity"/>
    <property type="evidence" value="ECO:0007669"/>
    <property type="project" value="UniProtKB-KW"/>
</dbReference>
<gene>
    <name evidence="5" type="ORF">DFK10_13565</name>
</gene>
<dbReference type="InterPro" id="IPR044946">
    <property type="entry name" value="Restrct_endonuc_typeI_TRD_sf"/>
</dbReference>
<keyword evidence="5" id="KW-0378">Hydrolase</keyword>
<evidence type="ECO:0000256" key="3">
    <source>
        <dbReference type="ARBA" id="ARBA00023125"/>
    </source>
</evidence>
<keyword evidence="6" id="KW-1185">Reference proteome</keyword>
<dbReference type="AlphaFoldDB" id="A0A2V1P427"/>
<dbReference type="GO" id="GO:0003677">
    <property type="term" value="F:DNA binding"/>
    <property type="evidence" value="ECO:0007669"/>
    <property type="project" value="UniProtKB-KW"/>
</dbReference>
<keyword evidence="3" id="KW-0238">DNA-binding</keyword>
<dbReference type="InterPro" id="IPR052021">
    <property type="entry name" value="Type-I_RS_S_subunit"/>
</dbReference>
<reference evidence="6" key="1">
    <citation type="submission" date="2018-05" db="EMBL/GenBank/DDBJ databases">
        <authorList>
            <person name="Du Z."/>
            <person name="Wang X."/>
        </authorList>
    </citation>
    <scope>NUCLEOTIDE SEQUENCE [LARGE SCALE GENOMIC DNA]</scope>
    <source>
        <strain evidence="6">WDS4C29</strain>
    </source>
</reference>
<evidence type="ECO:0000313" key="5">
    <source>
        <dbReference type="EMBL" id="PWG16072.1"/>
    </source>
</evidence>
<comment type="similarity">
    <text evidence="1">Belongs to the type-I restriction system S methylase family.</text>
</comment>
<evidence type="ECO:0000313" key="6">
    <source>
        <dbReference type="Proteomes" id="UP000245293"/>
    </source>
</evidence>
<dbReference type="GO" id="GO:0009307">
    <property type="term" value="P:DNA restriction-modification system"/>
    <property type="evidence" value="ECO:0007669"/>
    <property type="project" value="UniProtKB-KW"/>
</dbReference>
<dbReference type="Pfam" id="PF01420">
    <property type="entry name" value="Methylase_S"/>
    <property type="match status" value="2"/>
</dbReference>